<keyword evidence="1" id="KW-1133">Transmembrane helix</keyword>
<gene>
    <name evidence="2" type="ORF">Lo5R7ANS_42</name>
</gene>
<evidence type="ECO:0000313" key="3">
    <source>
        <dbReference type="Proteomes" id="UP000201609"/>
    </source>
</evidence>
<evidence type="ECO:0000313" key="2">
    <source>
        <dbReference type="EMBL" id="AIK68512.1"/>
    </source>
</evidence>
<keyword evidence="1" id="KW-0812">Transmembrane</keyword>
<dbReference type="Proteomes" id="UP000201609">
    <property type="component" value="Segment"/>
</dbReference>
<keyword evidence="1" id="KW-0472">Membrane</keyword>
<keyword evidence="3" id="KW-1185">Reference proteome</keyword>
<reference evidence="2 3" key="1">
    <citation type="submission" date="2014-07" db="EMBL/GenBank/DDBJ databases">
        <title>Genomic characterization of two T7-like Mesorhizobium loti phages vB_MloP_Lo5R7ANS and vB_MloP_Cp1R7ANS-C2.</title>
        <authorList>
            <person name="Halmillawewa A.P."/>
            <person name="Perry B."/>
            <person name="Gavard R."/>
            <person name="Yost C.K."/>
            <person name="Hynes M.F."/>
        </authorList>
    </citation>
    <scope>NUCLEOTIDE SEQUENCE [LARGE SCALE GENOMIC DNA]</scope>
</reference>
<evidence type="ECO:0000256" key="1">
    <source>
        <dbReference type="SAM" id="Phobius"/>
    </source>
</evidence>
<organism evidence="2 3">
    <name type="scientific">Mesorhizobium phage vB_MloP_Lo5R7ANS</name>
    <dbReference type="NCBI Taxonomy" id="1527771"/>
    <lineage>
        <taxon>Viruses</taxon>
        <taxon>Duplodnaviria</taxon>
        <taxon>Heunggongvirae</taxon>
        <taxon>Uroviricota</taxon>
        <taxon>Caudoviricetes</taxon>
        <taxon>Autographivirales</taxon>
        <taxon>Pairvirus</taxon>
        <taxon>Pairvirus Lo5R7ANS</taxon>
    </lineage>
</organism>
<proteinExistence type="predicted"/>
<dbReference type="GeneID" id="22109849"/>
<dbReference type="EMBL" id="KM199771">
    <property type="protein sequence ID" value="AIK68512.1"/>
    <property type="molecule type" value="Genomic_DNA"/>
</dbReference>
<accession>A0A076YL58</accession>
<protein>
    <submittedName>
        <fullName evidence="2">Uncharacterized protein</fullName>
    </submittedName>
</protein>
<dbReference type="KEGG" id="vg:22109849"/>
<dbReference type="RefSeq" id="YP_009100089.1">
    <property type="nucleotide sequence ID" value="NC_025431.1"/>
</dbReference>
<feature type="transmembrane region" description="Helical" evidence="1">
    <location>
        <begin position="35"/>
        <end position="60"/>
    </location>
</feature>
<name>A0A076YL58_9CAUD</name>
<sequence length="134" mass="13884">MTNGLGCGVVGVIQLAVGGEPFVQAGDDLRCLLGLFLGLLVGSLLVSLFLGLLGFGLLGFRLGLFLRRTELLGQFVVGLLKVFRRLELRVQPLRALSRGFLGRFGSSFSASIWALASASLVGAVFAASASAAAA</sequence>
<feature type="transmembrane region" description="Helical" evidence="1">
    <location>
        <begin position="112"/>
        <end position="133"/>
    </location>
</feature>